<evidence type="ECO:0000313" key="4">
    <source>
        <dbReference type="EMBL" id="VYS98186.1"/>
    </source>
</evidence>
<evidence type="ECO:0000256" key="3">
    <source>
        <dbReference type="ARBA" id="ARBA00023163"/>
    </source>
</evidence>
<protein>
    <submittedName>
        <fullName evidence="4">Putative HTH-type transcriptional regulator YtcD</fullName>
    </submittedName>
</protein>
<dbReference type="InterPro" id="IPR002577">
    <property type="entry name" value="HTH_HxlR"/>
</dbReference>
<dbReference type="InterPro" id="IPR036388">
    <property type="entry name" value="WH-like_DNA-bd_sf"/>
</dbReference>
<keyword evidence="2" id="KW-0238">DNA-binding</keyword>
<keyword evidence="3" id="KW-0804">Transcription</keyword>
<proteinExistence type="predicted"/>
<gene>
    <name evidence="4" type="primary">ytcD</name>
    <name evidence="4" type="ORF">ACLFYP115_01178</name>
</gene>
<dbReference type="Pfam" id="PF01638">
    <property type="entry name" value="HxlR"/>
    <property type="match status" value="1"/>
</dbReference>
<dbReference type="PROSITE" id="PS51118">
    <property type="entry name" value="HTH_HXLR"/>
    <property type="match status" value="1"/>
</dbReference>
<organism evidence="4">
    <name type="scientific">Anaerostipes caccae</name>
    <dbReference type="NCBI Taxonomy" id="105841"/>
    <lineage>
        <taxon>Bacteria</taxon>
        <taxon>Bacillati</taxon>
        <taxon>Bacillota</taxon>
        <taxon>Clostridia</taxon>
        <taxon>Lachnospirales</taxon>
        <taxon>Lachnospiraceae</taxon>
        <taxon>Anaerostipes</taxon>
    </lineage>
</organism>
<dbReference type="EMBL" id="CACRSQ010000003">
    <property type="protein sequence ID" value="VYS98186.1"/>
    <property type="molecule type" value="Genomic_DNA"/>
</dbReference>
<dbReference type="PANTHER" id="PTHR33204:SF29">
    <property type="entry name" value="TRANSCRIPTIONAL REGULATOR"/>
    <property type="match status" value="1"/>
</dbReference>
<dbReference type="GO" id="GO:0003677">
    <property type="term" value="F:DNA binding"/>
    <property type="evidence" value="ECO:0007669"/>
    <property type="project" value="UniProtKB-KW"/>
</dbReference>
<reference evidence="4" key="1">
    <citation type="submission" date="2019-11" db="EMBL/GenBank/DDBJ databases">
        <authorList>
            <person name="Feng L."/>
        </authorList>
    </citation>
    <scope>NUCLEOTIDE SEQUENCE</scope>
    <source>
        <strain evidence="4">AcaccaeLFYP115</strain>
    </source>
</reference>
<dbReference type="AlphaFoldDB" id="A0A6N2SYF8"/>
<sequence>MKMRNEYTCPLELTHDIIKGKWKPIILWELSKGGSSLSVLKKSIRGISQKMLVQHLKELQEWGMIGKTINDSYLLKSNYFLTKRGKKIFEAVSIMQDVGIEMMIEDHREEFLKEKGLL</sequence>
<name>A0A6N2SYF8_9FIRM</name>
<dbReference type="PANTHER" id="PTHR33204">
    <property type="entry name" value="TRANSCRIPTIONAL REGULATOR, MARR FAMILY"/>
    <property type="match status" value="1"/>
</dbReference>
<evidence type="ECO:0000256" key="1">
    <source>
        <dbReference type="ARBA" id="ARBA00023015"/>
    </source>
</evidence>
<dbReference type="SUPFAM" id="SSF46785">
    <property type="entry name" value="Winged helix' DNA-binding domain"/>
    <property type="match status" value="1"/>
</dbReference>
<dbReference type="GeneID" id="69471079"/>
<keyword evidence="1" id="KW-0805">Transcription regulation</keyword>
<evidence type="ECO:0000256" key="2">
    <source>
        <dbReference type="ARBA" id="ARBA00023125"/>
    </source>
</evidence>
<dbReference type="RefSeq" id="WP_006566810.1">
    <property type="nucleotide sequence ID" value="NZ_BAABRZ010000001.1"/>
</dbReference>
<dbReference type="InterPro" id="IPR036390">
    <property type="entry name" value="WH_DNA-bd_sf"/>
</dbReference>
<dbReference type="Gene3D" id="1.10.10.10">
    <property type="entry name" value="Winged helix-like DNA-binding domain superfamily/Winged helix DNA-binding domain"/>
    <property type="match status" value="1"/>
</dbReference>
<accession>A0A6N2SYF8</accession>